<organism evidence="2 3">
    <name type="scientific">Phanerochaete sordida</name>
    <dbReference type="NCBI Taxonomy" id="48140"/>
    <lineage>
        <taxon>Eukaryota</taxon>
        <taxon>Fungi</taxon>
        <taxon>Dikarya</taxon>
        <taxon>Basidiomycota</taxon>
        <taxon>Agaricomycotina</taxon>
        <taxon>Agaricomycetes</taxon>
        <taxon>Polyporales</taxon>
        <taxon>Phanerochaetaceae</taxon>
        <taxon>Phanerochaete</taxon>
    </lineage>
</organism>
<name>A0A9P3G6K4_9APHY</name>
<dbReference type="Proteomes" id="UP000703269">
    <property type="component" value="Unassembled WGS sequence"/>
</dbReference>
<evidence type="ECO:0000313" key="3">
    <source>
        <dbReference type="Proteomes" id="UP000703269"/>
    </source>
</evidence>
<comment type="caution">
    <text evidence="2">The sequence shown here is derived from an EMBL/GenBank/DDBJ whole genome shotgun (WGS) entry which is preliminary data.</text>
</comment>
<evidence type="ECO:0000313" key="2">
    <source>
        <dbReference type="EMBL" id="GJE90213.1"/>
    </source>
</evidence>
<dbReference type="EMBL" id="BPQB01000015">
    <property type="protein sequence ID" value="GJE90213.1"/>
    <property type="molecule type" value="Genomic_DNA"/>
</dbReference>
<accession>A0A9P3G6K4</accession>
<evidence type="ECO:0000256" key="1">
    <source>
        <dbReference type="SAM" id="MobiDB-lite"/>
    </source>
</evidence>
<feature type="compositionally biased region" description="Basic residues" evidence="1">
    <location>
        <begin position="28"/>
        <end position="38"/>
    </location>
</feature>
<keyword evidence="3" id="KW-1185">Reference proteome</keyword>
<dbReference type="AlphaFoldDB" id="A0A9P3G6K4"/>
<reference evidence="2 3" key="1">
    <citation type="submission" date="2021-08" db="EMBL/GenBank/DDBJ databases">
        <title>Draft Genome Sequence of Phanerochaete sordida strain YK-624.</title>
        <authorList>
            <person name="Mori T."/>
            <person name="Dohra H."/>
            <person name="Suzuki T."/>
            <person name="Kawagishi H."/>
            <person name="Hirai H."/>
        </authorList>
    </citation>
    <scope>NUCLEOTIDE SEQUENCE [LARGE SCALE GENOMIC DNA]</scope>
    <source>
        <strain evidence="2 3">YK-624</strain>
    </source>
</reference>
<feature type="region of interest" description="Disordered" evidence="1">
    <location>
        <begin position="96"/>
        <end position="129"/>
    </location>
</feature>
<feature type="region of interest" description="Disordered" evidence="1">
    <location>
        <begin position="1"/>
        <end position="40"/>
    </location>
</feature>
<gene>
    <name evidence="2" type="ORF">PsYK624_063400</name>
</gene>
<proteinExistence type="predicted"/>
<protein>
    <submittedName>
        <fullName evidence="2">Uncharacterized protein</fullName>
    </submittedName>
</protein>
<feature type="compositionally biased region" description="Polar residues" evidence="1">
    <location>
        <begin position="1"/>
        <end position="17"/>
    </location>
</feature>
<sequence>MPGDPQQASVADASFTSPRRPLLSKGSPPRHFRGRSAPHRCDPARCLAWTASGASPSRYLAQACGPGLATKSEDREPRVRTTTGAVPRAAELLMRARRRAGGSSAARGARRRRPREGIPASTELHGCVS</sequence>